<dbReference type="EMBL" id="KX009061">
    <property type="protein sequence ID" value="ARO45044.1"/>
    <property type="molecule type" value="Genomic_DNA"/>
</dbReference>
<geneLocation type="plasmid" evidence="4">
    <name>pUR_B4A</name>
</geneLocation>
<evidence type="ECO:0000256" key="1">
    <source>
        <dbReference type="SAM" id="Coils"/>
    </source>
</evidence>
<evidence type="ECO:0000313" key="3">
    <source>
        <dbReference type="EMBL" id="ARO45044.1"/>
    </source>
</evidence>
<accession>A0A2P0QF87</accession>
<dbReference type="AlphaFoldDB" id="A0A2P0QF87"/>
<dbReference type="EMBL" id="KX009062">
    <property type="protein sequence ID" value="ARO45137.1"/>
    <property type="molecule type" value="Genomic_DNA"/>
</dbReference>
<protein>
    <submittedName>
        <fullName evidence="3">Uncharacterized protein</fullName>
    </submittedName>
</protein>
<proteinExistence type="predicted"/>
<keyword evidence="1" id="KW-0175">Coiled coil</keyword>
<keyword evidence="3" id="KW-0614">Plasmid</keyword>
<reference evidence="3" key="1">
    <citation type="submission" date="2016-03" db="EMBL/GenBank/DDBJ databases">
        <title>The evolution of Pseudomonas syringae pv. actinidiae in New Zealand.</title>
        <authorList>
            <person name="Taiaroa G."/>
            <person name="Poulter R.T.M."/>
            <person name="Lamont I."/>
            <person name="Stockwell P."/>
            <person name="Butler M.I."/>
        </authorList>
    </citation>
    <scope>NUCLEOTIDE SEQUENCE</scope>
    <source>
        <strain evidence="4">B4A</strain>
        <strain evidence="2">RT594</strain>
        <strain evidence="3">RT652</strain>
        <plasmid evidence="4">pUR_B4A</plasmid>
        <plasmid evidence="2">pUR_RT594</plasmid>
        <plasmid evidence="3">pUR_RT652</plasmid>
    </source>
</reference>
<feature type="coiled-coil region" evidence="1">
    <location>
        <begin position="14"/>
        <end position="41"/>
    </location>
</feature>
<name>A0A2P0QF87_PSESF</name>
<evidence type="ECO:0000313" key="2">
    <source>
        <dbReference type="EMBL" id="ARO44941.1"/>
    </source>
</evidence>
<dbReference type="EMBL" id="KX009060">
    <property type="protein sequence ID" value="ARO44941.1"/>
    <property type="molecule type" value="Genomic_DNA"/>
</dbReference>
<evidence type="ECO:0000313" key="4">
    <source>
        <dbReference type="EMBL" id="ARO45137.1"/>
    </source>
</evidence>
<geneLocation type="plasmid" evidence="3">
    <name>pUR_RT652</name>
</geneLocation>
<organism evidence="3">
    <name type="scientific">Pseudomonas syringae pv. actinidiae</name>
    <dbReference type="NCBI Taxonomy" id="103796"/>
    <lineage>
        <taxon>Bacteria</taxon>
        <taxon>Pseudomonadati</taxon>
        <taxon>Pseudomonadota</taxon>
        <taxon>Gammaproteobacteria</taxon>
        <taxon>Pseudomonadales</taxon>
        <taxon>Pseudomonadaceae</taxon>
        <taxon>Pseudomonas</taxon>
        <taxon>Pseudomonas syringae</taxon>
    </lineage>
</organism>
<sequence length="108" mass="11838">MLLLPFRKRIIVKLMGSEAAYRTALEEIEEIERASQAATELGELIGVAVHHVGFFNRAESIVETSEGFFRVIGCVSNVRKGAAVSMLNNELVVASEAGVTKRYALIKD</sequence>
<geneLocation type="plasmid" evidence="2">
    <name>pUR_RT594</name>
</geneLocation>